<dbReference type="Pfam" id="PF18325">
    <property type="entry name" value="Fas_alpha_ACP"/>
    <property type="match status" value="1"/>
</dbReference>
<comment type="catalytic activity">
    <reaction evidence="9">
        <text>a (3R)-hydroxyacyl-[ACP] + NADP(+) = a 3-oxoacyl-[ACP] + NADPH + H(+)</text>
        <dbReference type="Rhea" id="RHEA:17397"/>
        <dbReference type="Rhea" id="RHEA-COMP:9916"/>
        <dbReference type="Rhea" id="RHEA-COMP:9945"/>
        <dbReference type="ChEBI" id="CHEBI:15378"/>
        <dbReference type="ChEBI" id="CHEBI:57783"/>
        <dbReference type="ChEBI" id="CHEBI:58349"/>
        <dbReference type="ChEBI" id="CHEBI:78776"/>
        <dbReference type="ChEBI" id="CHEBI:78827"/>
        <dbReference type="EC" id="1.1.1.100"/>
    </reaction>
</comment>
<dbReference type="Gene3D" id="6.10.140.1410">
    <property type="match status" value="1"/>
</dbReference>
<dbReference type="PANTHER" id="PTHR10982">
    <property type="entry name" value="MALONYL COA-ACYL CARRIER PROTEIN TRANSACYLASE"/>
    <property type="match status" value="1"/>
</dbReference>
<dbReference type="EMBL" id="JAPZBU010000009">
    <property type="protein sequence ID" value="KAJ5387124.1"/>
    <property type="molecule type" value="Genomic_DNA"/>
</dbReference>
<dbReference type="InterPro" id="IPR026025">
    <property type="entry name" value="FAS_alpha_yeast"/>
</dbReference>
<evidence type="ECO:0000259" key="14">
    <source>
        <dbReference type="PROSITE" id="PS52004"/>
    </source>
</evidence>
<dbReference type="GO" id="GO:0042759">
    <property type="term" value="P:long-chain fatty acid biosynthetic process"/>
    <property type="evidence" value="ECO:0007669"/>
    <property type="project" value="UniProtKB-UniRule"/>
</dbReference>
<dbReference type="InterPro" id="IPR014031">
    <property type="entry name" value="Ketoacyl_synth_C"/>
</dbReference>
<dbReference type="OrthoDB" id="4301761at2759"/>
<dbReference type="CDD" id="cd00828">
    <property type="entry name" value="elong_cond_enzymes"/>
    <property type="match status" value="1"/>
</dbReference>
<dbReference type="GO" id="GO:0004316">
    <property type="term" value="F:3-oxoacyl-[acyl-carrier-protein] reductase (NADPH) activity"/>
    <property type="evidence" value="ECO:0007669"/>
    <property type="project" value="UniProtKB-EC"/>
</dbReference>
<dbReference type="FunFam" id="3.90.25.70:FF:000001">
    <property type="entry name" value="Fatty acid synthase subunit alpha"/>
    <property type="match status" value="1"/>
</dbReference>
<evidence type="ECO:0000256" key="8">
    <source>
        <dbReference type="ARBA" id="ARBA00048237"/>
    </source>
</evidence>
<evidence type="ECO:0000256" key="2">
    <source>
        <dbReference type="ARBA" id="ARBA00022450"/>
    </source>
</evidence>
<dbReference type="RefSeq" id="XP_056484922.1">
    <property type="nucleotide sequence ID" value="XM_056634302.1"/>
</dbReference>
<keyword evidence="7" id="KW-0511">Multifunctional enzyme</keyword>
<feature type="modified residue" description="O-(pantetheine 4'-phosphoryl)serine" evidence="12">
    <location>
        <position position="178"/>
    </location>
</feature>
<feature type="active site" description="For beta-ketoacyl synthase activity" evidence="11">
    <location>
        <position position="1227"/>
    </location>
</feature>
<dbReference type="SUPFAM" id="SSF51735">
    <property type="entry name" value="NAD(P)-binding Rossmann-fold domains"/>
    <property type="match status" value="1"/>
</dbReference>
<dbReference type="InterPro" id="IPR016039">
    <property type="entry name" value="Thiolase-like"/>
</dbReference>
<evidence type="ECO:0000256" key="1">
    <source>
        <dbReference type="ARBA" id="ARBA00007485"/>
    </source>
</evidence>
<evidence type="ECO:0000256" key="3">
    <source>
        <dbReference type="ARBA" id="ARBA00022553"/>
    </source>
</evidence>
<dbReference type="SUPFAM" id="SSF52151">
    <property type="entry name" value="FabD/lysophospholipase-like"/>
    <property type="match status" value="1"/>
</dbReference>
<dbReference type="GO" id="GO:0044550">
    <property type="term" value="P:secondary metabolite biosynthetic process"/>
    <property type="evidence" value="ECO:0007669"/>
    <property type="project" value="UniProtKB-ARBA"/>
</dbReference>
<dbReference type="InterPro" id="IPR036291">
    <property type="entry name" value="NAD(P)-bd_dom_sf"/>
</dbReference>
<dbReference type="InterPro" id="IPR041550">
    <property type="entry name" value="FASI_helical"/>
</dbReference>
<evidence type="ECO:0000256" key="9">
    <source>
        <dbReference type="ARBA" id="ARBA00048508"/>
    </source>
</evidence>
<dbReference type="Proteomes" id="UP001147747">
    <property type="component" value="Unassembled WGS sequence"/>
</dbReference>
<dbReference type="PROSITE" id="PS00606">
    <property type="entry name" value="KS3_1"/>
    <property type="match status" value="1"/>
</dbReference>
<evidence type="ECO:0000313" key="15">
    <source>
        <dbReference type="EMBL" id="KAJ5387124.1"/>
    </source>
</evidence>
<dbReference type="GO" id="GO:0004321">
    <property type="term" value="F:fatty-acyl-CoA synthase activity"/>
    <property type="evidence" value="ECO:0007669"/>
    <property type="project" value="UniProtKB-EC"/>
</dbReference>
<dbReference type="SUPFAM" id="SSF53901">
    <property type="entry name" value="Thiolase-like"/>
    <property type="match status" value="2"/>
</dbReference>
<reference evidence="15" key="2">
    <citation type="journal article" date="2023" name="IMA Fungus">
        <title>Comparative genomic study of the Penicillium genus elucidates a diverse pangenome and 15 lateral gene transfer events.</title>
        <authorList>
            <person name="Petersen C."/>
            <person name="Sorensen T."/>
            <person name="Nielsen M.R."/>
            <person name="Sondergaard T.E."/>
            <person name="Sorensen J.L."/>
            <person name="Fitzpatrick D.A."/>
            <person name="Frisvad J.C."/>
            <person name="Nielsen K.L."/>
        </authorList>
    </citation>
    <scope>NUCLEOTIDE SEQUENCE</scope>
    <source>
        <strain evidence="15">IBT 29677</strain>
    </source>
</reference>
<evidence type="ECO:0000256" key="4">
    <source>
        <dbReference type="ARBA" id="ARBA00022679"/>
    </source>
</evidence>
<dbReference type="InterPro" id="IPR016035">
    <property type="entry name" value="Acyl_Trfase/lysoPLipase"/>
</dbReference>
<dbReference type="PIRSF" id="PIRSF000454">
    <property type="entry name" value="FAS_yeast_alpha"/>
    <property type="match status" value="1"/>
</dbReference>
<evidence type="ECO:0000313" key="16">
    <source>
        <dbReference type="Proteomes" id="UP001147747"/>
    </source>
</evidence>
<dbReference type="GeneID" id="81373282"/>
<evidence type="ECO:0000256" key="5">
    <source>
        <dbReference type="ARBA" id="ARBA00022857"/>
    </source>
</evidence>
<evidence type="ECO:0000256" key="13">
    <source>
        <dbReference type="SAM" id="MobiDB-lite"/>
    </source>
</evidence>
<keyword evidence="2 10" id="KW-0596">Phosphopantetheine</keyword>
<feature type="compositionally biased region" description="Low complexity" evidence="13">
    <location>
        <begin position="526"/>
        <end position="537"/>
    </location>
</feature>
<dbReference type="InterPro" id="IPR050830">
    <property type="entry name" value="Fungal_FAS"/>
</dbReference>
<name>A0A9X0B3T4_9EURO</name>
<keyword evidence="5" id="KW-0521">NADP</keyword>
<keyword evidence="6" id="KW-0560">Oxidoreductase</keyword>
<proteinExistence type="inferred from homology"/>
<organism evidence="15 16">
    <name type="scientific">Penicillium cosmopolitanum</name>
    <dbReference type="NCBI Taxonomy" id="1131564"/>
    <lineage>
        <taxon>Eukaryota</taxon>
        <taxon>Fungi</taxon>
        <taxon>Dikarya</taxon>
        <taxon>Ascomycota</taxon>
        <taxon>Pezizomycotina</taxon>
        <taxon>Eurotiomycetes</taxon>
        <taxon>Eurotiomycetidae</taxon>
        <taxon>Eurotiales</taxon>
        <taxon>Aspergillaceae</taxon>
        <taxon>Penicillium</taxon>
    </lineage>
</organism>
<dbReference type="GO" id="GO:0004312">
    <property type="term" value="F:fatty acid synthase activity"/>
    <property type="evidence" value="ECO:0007669"/>
    <property type="project" value="InterPro"/>
</dbReference>
<feature type="region of interest" description="Disordered" evidence="13">
    <location>
        <begin position="517"/>
        <end position="545"/>
    </location>
</feature>
<dbReference type="InterPro" id="IPR014030">
    <property type="entry name" value="Ketoacyl_synth_N"/>
</dbReference>
<dbReference type="Pfam" id="PF18314">
    <property type="entry name" value="FAS_I_H"/>
    <property type="match status" value="1"/>
</dbReference>
<evidence type="ECO:0000256" key="10">
    <source>
        <dbReference type="PIRNR" id="PIRNR000454"/>
    </source>
</evidence>
<dbReference type="PANTHER" id="PTHR10982:SF21">
    <property type="entry name" value="FATTY ACID SYNTHASE SUBUNIT BETA"/>
    <property type="match status" value="1"/>
</dbReference>
<dbReference type="Gene3D" id="3.40.47.10">
    <property type="match status" value="1"/>
</dbReference>
<comment type="similarity">
    <text evidence="1 10">Belongs to the thiolase-like superfamily. Fungal fatty acid synthetase subunit alpha family.</text>
</comment>
<dbReference type="Gene3D" id="3.40.50.720">
    <property type="entry name" value="NAD(P)-binding Rossmann-like Domain"/>
    <property type="match status" value="1"/>
</dbReference>
<dbReference type="InterPro" id="IPR047224">
    <property type="entry name" value="FAS_alpha_su_C"/>
</dbReference>
<dbReference type="Gene3D" id="3.90.25.70">
    <property type="match status" value="1"/>
</dbReference>
<dbReference type="CDD" id="cd08950">
    <property type="entry name" value="KR_fFAS_SDR_c_like"/>
    <property type="match status" value="1"/>
</dbReference>
<dbReference type="Gene3D" id="3.30.70.2490">
    <property type="match status" value="1"/>
</dbReference>
<sequence length="1645" mass="181091">MQTYTRAEEELTAILVTELLAYQFCSPVQWISTQESILSGAQPAERVIEIGPGETLINMAKKTLDISCSVQDLVAGRTRQLLSYAKNVEDIQYSAQPTPDAVISTESHDSSSTESTKLLVAASTISVNTASTTDPLKIEDIPLNAADALRTIVCTGLKRQPDQISFEETIKRLCGGRSPLENEIVGDLTVEFGNLPDQPEDLTLSQLAATLNESQHERALGAWSNSRIGRFATSKLSSGSSLSSLRRYLSSRWGLGQGLQDKVLLASLLNQPSSRHSNEIATQGFLDEMTRKILAVHNINYEASSAGTMGQPAATVNISPEVLLALQKDSIAHDESLLSVYARRCNRDLGDSSKSLANIKREMSNIQSQLDLWLEEHGQFYADNLGSKFDPLKVRTYDSSWNWVLQDFMAWESSWNSNPENEITTATGLDCESLGFETRATSRLLHTIDFIRNRSAQDKIHIERLERIRQSVSEAIEKPPTFRCSWELIKFFENMDDPKKDAQPNFELPLEGDDSYFTESIFGQDPTSSTSETSTPEEQSDGMINTPLSTISSKNEDLTDHAMAFGPRGYALEPTIKTKGQSGWSCNASITADFHSWVKKSSTDGTSFEGQTVLVTGAGKGSIGQELIRFLLTAGARVLVTTSSYSTEVTNSWQALYAKHGGRGSQLSVLPFNGGSKKDIMSVVDYIFNNLGWDLDIVVPFAAIKETGRGIDNIDSRSEMAHRAMLTNTIRLLGAIKSQKENRRIFSNPTQVILPLSPNHGIFGNDGLYAESKLGLESLLNKHQSEDWQMYLSICGVVIGWTRGTGLMASNDTFAKEIDRRGDMRTFSTSEMASYIACLMTGPVHSLCQMEPLLADISGNMSSHPDLKGLLNQIRAEQAESKKMADIRARDEGLESFEQKAITSNFRPRPMMVIDSYRFPDDEIEVAPIRKELEGIVDLDHVAVIVGFGEVGPFGSSRTRWEIEATGKLSIQGCVEMAWQMGLIHYHNGVLKGAQYCGWVDKQSGNPLSDCDVKIKYEEYIFNHTGLRFWESQHDESTGASQQSLLHEVHVTEDLAPFEVTLETADDLQRQHGDKVDIFDRDGEKFARLKAGATLLIPKGAKLDVGVGGQIPKGWNASVYGISDEIISQVDPVTLWTIVSTVEALLSAGITDFYELYQQIHVSDVGICVGAGMGAAESIQKMWKGRYMDQPVQKDILAETFINTTGAWVNMLLLGASGPIRTPVGACATALESVDTGYDLITVGRAKLCLVGGFDALQLETAAEFRNMQATVNATQETAAGREPREMSRPMTSSRAGFVEAEGSGVQVMTTARLALDMGLPIHGIVALSHTASDKIGRSVPAPGEGLLTVVAEAPSKFPSPMLKTAYRRRNIVLRNSQIEEKREEDLAWLNENANSYDADSVDSMRSEIEMEAQRSRKEVLRTYGNRFWESDDRVSPLRGALAVWGLTVDDLDFASLHGTSTIKNDLNETNVIQQQNAQLGRTQGNLLPCVCQKWLTGHGKGAAAAFALNGCLQVLSSGQIPGNRNADNIDQRLDASNYLVFPNRTIVAPRPLKAFTVTSFGFGQKNAQVIGVHPRYLFGAISAGEYREYQEKVTDRRRRAFRHFQDGLYGGKLVQLKSNSPYADSDTATFLMNRKGRLSGKEHQ</sequence>
<gene>
    <name evidence="15" type="ORF">N7509_009665</name>
</gene>
<dbReference type="GO" id="GO:0008897">
    <property type="term" value="F:holo-[acyl-carrier-protein] synthase activity"/>
    <property type="evidence" value="ECO:0007669"/>
    <property type="project" value="InterPro"/>
</dbReference>
<dbReference type="Pfam" id="PF02801">
    <property type="entry name" value="Ketoacyl-synt_C"/>
    <property type="match status" value="1"/>
</dbReference>
<dbReference type="PROSITE" id="PS52004">
    <property type="entry name" value="KS3_2"/>
    <property type="match status" value="1"/>
</dbReference>
<protein>
    <recommendedName>
        <fullName evidence="14">Ketosynthase family 3 (KS3) domain-containing protein</fullName>
    </recommendedName>
</protein>
<dbReference type="InterPro" id="IPR040899">
    <property type="entry name" value="Fas_alpha_ACP"/>
</dbReference>
<keyword evidence="3" id="KW-0597">Phosphoprotein</keyword>
<dbReference type="Gene3D" id="6.10.250.1930">
    <property type="match status" value="1"/>
</dbReference>
<evidence type="ECO:0000256" key="12">
    <source>
        <dbReference type="PIRSR" id="PIRSR000454-4"/>
    </source>
</evidence>
<dbReference type="GO" id="GO:0004315">
    <property type="term" value="F:3-oxoacyl-[acyl-carrier-protein] synthase activity"/>
    <property type="evidence" value="ECO:0007669"/>
    <property type="project" value="InterPro"/>
</dbReference>
<comment type="catalytic activity">
    <reaction evidence="8">
        <text>acetyl-CoA + n malonyl-CoA + 2n NADPH + 4n H(+) = a long-chain-acyl-CoA + n CoA + n CO2 + 2n NADP(+).</text>
        <dbReference type="EC" id="2.3.1.86"/>
    </reaction>
</comment>
<evidence type="ECO:0000256" key="11">
    <source>
        <dbReference type="PIRSR" id="PIRSR000454-1"/>
    </source>
</evidence>
<feature type="domain" description="Ketosynthase family 3 (KS3)" evidence="14">
    <location>
        <begin position="1043"/>
        <end position="1574"/>
    </location>
</feature>
<reference evidence="15" key="1">
    <citation type="submission" date="2022-12" db="EMBL/GenBank/DDBJ databases">
        <authorList>
            <person name="Petersen C."/>
        </authorList>
    </citation>
    <scope>NUCLEOTIDE SEQUENCE</scope>
    <source>
        <strain evidence="15">IBT 29677</strain>
    </source>
</reference>
<dbReference type="Pfam" id="PF00109">
    <property type="entry name" value="ketoacyl-synt"/>
    <property type="match status" value="1"/>
</dbReference>
<dbReference type="InterPro" id="IPR018201">
    <property type="entry name" value="Ketoacyl_synth_AS"/>
</dbReference>
<comment type="caution">
    <text evidence="15">The sequence shown here is derived from an EMBL/GenBank/DDBJ whole genome shotgun (WGS) entry which is preliminary data.</text>
</comment>
<evidence type="ECO:0000256" key="7">
    <source>
        <dbReference type="ARBA" id="ARBA00023268"/>
    </source>
</evidence>
<keyword evidence="16" id="KW-1185">Reference proteome</keyword>
<accession>A0A9X0B3T4</accession>
<dbReference type="InterPro" id="IPR020841">
    <property type="entry name" value="PKS_Beta-ketoAc_synthase_dom"/>
</dbReference>
<dbReference type="GO" id="GO:0005835">
    <property type="term" value="C:fatty acid synthase complex"/>
    <property type="evidence" value="ECO:0007669"/>
    <property type="project" value="InterPro"/>
</dbReference>
<keyword evidence="4 10" id="KW-0808">Transferase</keyword>
<evidence type="ECO:0000256" key="6">
    <source>
        <dbReference type="ARBA" id="ARBA00023002"/>
    </source>
</evidence>